<proteinExistence type="predicted"/>
<feature type="compositionally biased region" description="Low complexity" evidence="1">
    <location>
        <begin position="101"/>
        <end position="112"/>
    </location>
</feature>
<protein>
    <recommendedName>
        <fullName evidence="4">DUF1376 domain-containing protein</fullName>
    </recommendedName>
</protein>
<evidence type="ECO:0000256" key="1">
    <source>
        <dbReference type="SAM" id="MobiDB-lite"/>
    </source>
</evidence>
<dbReference type="AlphaFoldDB" id="A0A2U2C4A1"/>
<feature type="region of interest" description="Disordered" evidence="1">
    <location>
        <begin position="97"/>
        <end position="155"/>
    </location>
</feature>
<reference evidence="2 3" key="1">
    <citation type="submission" date="2018-05" db="EMBL/GenBank/DDBJ databases">
        <title>Pararhodobacter marina sp. nov., isolated from deep-sea water of the Indian Ocean.</title>
        <authorList>
            <person name="Lai Q.Sr."/>
            <person name="Liu X."/>
            <person name="Shao Z."/>
        </authorList>
    </citation>
    <scope>NUCLEOTIDE SEQUENCE [LARGE SCALE GENOMIC DNA]</scope>
    <source>
        <strain evidence="2 3">CIC4N-9</strain>
    </source>
</reference>
<accession>A0A2U2C4A1</accession>
<dbReference type="EMBL" id="QEYD01000017">
    <property type="protein sequence ID" value="PWE26708.1"/>
    <property type="molecule type" value="Genomic_DNA"/>
</dbReference>
<feature type="region of interest" description="Disordered" evidence="1">
    <location>
        <begin position="205"/>
        <end position="262"/>
    </location>
</feature>
<keyword evidence="3" id="KW-1185">Reference proteome</keyword>
<feature type="compositionally biased region" description="Basic residues" evidence="1">
    <location>
        <begin position="253"/>
        <end position="262"/>
    </location>
</feature>
<feature type="compositionally biased region" description="Basic and acidic residues" evidence="1">
    <location>
        <begin position="205"/>
        <end position="215"/>
    </location>
</feature>
<feature type="compositionally biased region" description="Polar residues" evidence="1">
    <location>
        <begin position="144"/>
        <end position="154"/>
    </location>
</feature>
<name>A0A2U2C4A1_9RHOB</name>
<sequence length="262" mass="28869">MVSLAFFPLYPGDFEADTAHLSLAEDGAYNRLMRLCWRTPGCSLPDDEAWIMRKMRARTEEEQDVVRIVLDEFFEREGDRVFSPRLLLEWGKANEAHQRRASAGSRGGTARALKTKEKPSSNAVAKAKQPEPEPEPEPEEVSANAATSGAQQARGSGDFLSEVMAAVGLTDGRCPTHWMPPAASIHVKRWQTDLGLTEAQILEAARESRKRHDDPPNGPKALDSAMKNLARTLKADPLTPGASHSQQSDSTKSRARWQKLAG</sequence>
<gene>
    <name evidence="2" type="ORF">C4N9_20830</name>
</gene>
<organism evidence="2 3">
    <name type="scientific">Pararhodobacter marinus</name>
    <dbReference type="NCBI Taxonomy" id="2184063"/>
    <lineage>
        <taxon>Bacteria</taxon>
        <taxon>Pseudomonadati</taxon>
        <taxon>Pseudomonadota</taxon>
        <taxon>Alphaproteobacteria</taxon>
        <taxon>Rhodobacterales</taxon>
        <taxon>Paracoccaceae</taxon>
        <taxon>Pararhodobacter</taxon>
    </lineage>
</organism>
<dbReference type="InterPro" id="IPR010781">
    <property type="entry name" value="DUF1376"/>
</dbReference>
<evidence type="ECO:0000313" key="2">
    <source>
        <dbReference type="EMBL" id="PWE26708.1"/>
    </source>
</evidence>
<dbReference type="Pfam" id="PF07120">
    <property type="entry name" value="DUF1376"/>
    <property type="match status" value="1"/>
</dbReference>
<evidence type="ECO:0000313" key="3">
    <source>
        <dbReference type="Proteomes" id="UP000244940"/>
    </source>
</evidence>
<comment type="caution">
    <text evidence="2">The sequence shown here is derived from an EMBL/GenBank/DDBJ whole genome shotgun (WGS) entry which is preliminary data.</text>
</comment>
<evidence type="ECO:0008006" key="4">
    <source>
        <dbReference type="Google" id="ProtNLM"/>
    </source>
</evidence>
<dbReference type="Proteomes" id="UP000244940">
    <property type="component" value="Unassembled WGS sequence"/>
</dbReference>